<reference evidence="4 5" key="1">
    <citation type="journal article" date="2011" name="Stand. Genomic Sci.">
        <title>Complete genome sequence of Haliscomenobacter hydrossis type strain (O).</title>
        <authorList>
            <consortium name="US DOE Joint Genome Institute (JGI-PGF)"/>
            <person name="Daligault H."/>
            <person name="Lapidus A."/>
            <person name="Zeytun A."/>
            <person name="Nolan M."/>
            <person name="Lucas S."/>
            <person name="Del Rio T.G."/>
            <person name="Tice H."/>
            <person name="Cheng J.F."/>
            <person name="Tapia R."/>
            <person name="Han C."/>
            <person name="Goodwin L."/>
            <person name="Pitluck S."/>
            <person name="Liolios K."/>
            <person name="Pagani I."/>
            <person name="Ivanova N."/>
            <person name="Huntemann M."/>
            <person name="Mavromatis K."/>
            <person name="Mikhailova N."/>
            <person name="Pati A."/>
            <person name="Chen A."/>
            <person name="Palaniappan K."/>
            <person name="Land M."/>
            <person name="Hauser L."/>
            <person name="Brambilla E.M."/>
            <person name="Rohde M."/>
            <person name="Verbarg S."/>
            <person name="Goker M."/>
            <person name="Bristow J."/>
            <person name="Eisen J.A."/>
            <person name="Markowitz V."/>
            <person name="Hugenholtz P."/>
            <person name="Kyrpides N.C."/>
            <person name="Klenk H.P."/>
            <person name="Woyke T."/>
        </authorList>
    </citation>
    <scope>NUCLEOTIDE SEQUENCE [LARGE SCALE GENOMIC DNA]</scope>
    <source>
        <strain evidence="5">ATCC 27775 / DSM 1100 / LMG 10767 / O</strain>
    </source>
</reference>
<reference key="2">
    <citation type="submission" date="2011-04" db="EMBL/GenBank/DDBJ databases">
        <title>Complete sequence of chromosome of Haliscomenobacter hydrossis DSM 1100.</title>
        <authorList>
            <consortium name="US DOE Joint Genome Institute (JGI-PGF)"/>
            <person name="Lucas S."/>
            <person name="Han J."/>
            <person name="Lapidus A."/>
            <person name="Bruce D."/>
            <person name="Goodwin L."/>
            <person name="Pitluck S."/>
            <person name="Peters L."/>
            <person name="Kyrpides N."/>
            <person name="Mavromatis K."/>
            <person name="Ivanova N."/>
            <person name="Ovchinnikova G."/>
            <person name="Pagani I."/>
            <person name="Daligault H."/>
            <person name="Detter J.C."/>
            <person name="Han C."/>
            <person name="Land M."/>
            <person name="Hauser L."/>
            <person name="Markowitz V."/>
            <person name="Cheng J.-F."/>
            <person name="Hugenholtz P."/>
            <person name="Woyke T."/>
            <person name="Wu D."/>
            <person name="Verbarg S."/>
            <person name="Frueling A."/>
            <person name="Brambilla E."/>
            <person name="Klenk H.-P."/>
            <person name="Eisen J.A."/>
        </authorList>
    </citation>
    <scope>NUCLEOTIDE SEQUENCE</scope>
    <source>
        <strain>DSM 1100</strain>
    </source>
</reference>
<gene>
    <name evidence="4" type="ordered locus">Halhy_4170</name>
</gene>
<dbReference type="HOGENOM" id="CLU_014237_1_0_10"/>
<dbReference type="PROSITE" id="PS51257">
    <property type="entry name" value="PROKAR_LIPOPROTEIN"/>
    <property type="match status" value="1"/>
</dbReference>
<dbReference type="RefSeq" id="WP_013766554.1">
    <property type="nucleotide sequence ID" value="NC_015510.1"/>
</dbReference>
<proteinExistence type="predicted"/>
<sequence length="550" mass="63533">MMVRLIRVWVIFLAALYSCATPQPPIGGPKDETPPRIDTARSTPNYQVNFTKQPIELIFNEWIQQPQDVAKQVVVSPPIRYMSSLLKLKGKALIVEFDDREVLQEKVTYTINFGEAIKDLSEGNAAKDLRFVFSTGPVLDSLGMQGEVRDFITQKPLENILVMAYDQLNDSIVKKERPLYFGKTDKEGKFYIKNMRGGKFKIFALEDSNQPYLYDAPNEKIAFADSLVSTAPDSSTNIALRIFTELPTLRLLNTDTKRYGLVNLQFNQVPQDIQIAAVTPGIQTRTEIVKDTLKIWYAGETTAANWFLNVRKDSTFKDTLRLKTFAPETYLRTAKLLLQNADSKEFQRQNPEKSLVLTFNHPLNTFDISKLLVIEDSTRQVSPSMIEIDSLNSRKLIIQYKWAEERKYQIRFAPGAVRDLYGLGFRDTVRYNLQAMPRKNYGNMDLKIENLDSTRTYVMELLQGEMPEPVQREVISGKNQVRFLYKTMEPAQYKVKLIEDQDRNGQWDTGSYFKHRQPEPIYIRDLDALRPNWDMDVTVDWEARKQLPKN</sequence>
<feature type="chain" id="PRO_5003317541" description="SbsA Ig-like domain-containing protein" evidence="2">
    <location>
        <begin position="21"/>
        <end position="550"/>
    </location>
</feature>
<dbReference type="KEGG" id="hhy:Halhy_4170"/>
<name>F4L4L5_HALH1</name>
<evidence type="ECO:0000256" key="1">
    <source>
        <dbReference type="ARBA" id="ARBA00022729"/>
    </source>
</evidence>
<evidence type="ECO:0000256" key="2">
    <source>
        <dbReference type="SAM" id="SignalP"/>
    </source>
</evidence>
<feature type="domain" description="SbsA Ig-like" evidence="3">
    <location>
        <begin position="31"/>
        <end position="135"/>
    </location>
</feature>
<dbReference type="EMBL" id="CP002691">
    <property type="protein sequence ID" value="AEE52016.1"/>
    <property type="molecule type" value="Genomic_DNA"/>
</dbReference>
<evidence type="ECO:0000259" key="3">
    <source>
        <dbReference type="Pfam" id="PF13205"/>
    </source>
</evidence>
<dbReference type="STRING" id="760192.Halhy_4170"/>
<keyword evidence="1 2" id="KW-0732">Signal</keyword>
<organism evidence="4 5">
    <name type="scientific">Haliscomenobacter hydrossis (strain ATCC 27775 / DSM 1100 / LMG 10767 / O)</name>
    <dbReference type="NCBI Taxonomy" id="760192"/>
    <lineage>
        <taxon>Bacteria</taxon>
        <taxon>Pseudomonadati</taxon>
        <taxon>Bacteroidota</taxon>
        <taxon>Saprospiria</taxon>
        <taxon>Saprospirales</taxon>
        <taxon>Haliscomenobacteraceae</taxon>
        <taxon>Haliscomenobacter</taxon>
    </lineage>
</organism>
<dbReference type="Pfam" id="PF13205">
    <property type="entry name" value="Big_5"/>
    <property type="match status" value="1"/>
</dbReference>
<dbReference type="Proteomes" id="UP000008461">
    <property type="component" value="Chromosome"/>
</dbReference>
<accession>F4L4L5</accession>
<feature type="signal peptide" evidence="2">
    <location>
        <begin position="1"/>
        <end position="20"/>
    </location>
</feature>
<dbReference type="InterPro" id="IPR032812">
    <property type="entry name" value="SbsA_Ig"/>
</dbReference>
<dbReference type="OrthoDB" id="9809989at2"/>
<keyword evidence="5" id="KW-1185">Reference proteome</keyword>
<dbReference type="AlphaFoldDB" id="F4L4L5"/>
<protein>
    <recommendedName>
        <fullName evidence="3">SbsA Ig-like domain-containing protein</fullName>
    </recommendedName>
</protein>
<dbReference type="eggNOG" id="COG4704">
    <property type="taxonomic scope" value="Bacteria"/>
</dbReference>
<evidence type="ECO:0000313" key="4">
    <source>
        <dbReference type="EMBL" id="AEE52016.1"/>
    </source>
</evidence>
<evidence type="ECO:0000313" key="5">
    <source>
        <dbReference type="Proteomes" id="UP000008461"/>
    </source>
</evidence>